<name>A0ABU1INE7_9BACL</name>
<proteinExistence type="predicted"/>
<dbReference type="Pfam" id="PF00381">
    <property type="entry name" value="PTS-HPr"/>
    <property type="match status" value="1"/>
</dbReference>
<dbReference type="Proteomes" id="UP001185012">
    <property type="component" value="Unassembled WGS sequence"/>
</dbReference>
<comment type="caution">
    <text evidence="2">The sequence shown here is derived from an EMBL/GenBank/DDBJ whole genome shotgun (WGS) entry which is preliminary data.</text>
</comment>
<sequence>MRVERALRIERTLRMERTWNVQEVAWFVSVARGVDNPVTLEYRTSTANGKGLLGVVSLMMNVKAGEAVRLVVTGSGSSDAIRVLVDQLPVGVVVEPSASEKSILL</sequence>
<dbReference type="EMBL" id="JAVDQG010000004">
    <property type="protein sequence ID" value="MDR6226292.1"/>
    <property type="molecule type" value="Genomic_DNA"/>
</dbReference>
<dbReference type="Gene3D" id="3.30.1340.10">
    <property type="entry name" value="HPr-like"/>
    <property type="match status" value="1"/>
</dbReference>
<dbReference type="RefSeq" id="WP_309865942.1">
    <property type="nucleotide sequence ID" value="NZ_JAVDQG010000004.1"/>
</dbReference>
<dbReference type="InterPro" id="IPR000032">
    <property type="entry name" value="HPr-like"/>
</dbReference>
<gene>
    <name evidence="2" type="ORF">JOE21_002298</name>
</gene>
<accession>A0ABU1INE7</accession>
<evidence type="ECO:0000313" key="3">
    <source>
        <dbReference type="Proteomes" id="UP001185012"/>
    </source>
</evidence>
<feature type="domain" description="HPr" evidence="1">
    <location>
        <begin position="25"/>
        <end position="86"/>
    </location>
</feature>
<dbReference type="SUPFAM" id="SSF55594">
    <property type="entry name" value="HPr-like"/>
    <property type="match status" value="1"/>
</dbReference>
<protein>
    <submittedName>
        <fullName evidence="2">Phosphotransferase system HPr-like phosphotransfer protein</fullName>
    </submittedName>
</protein>
<organism evidence="2 3">
    <name type="scientific">Desmospora profundinema</name>
    <dbReference type="NCBI Taxonomy" id="1571184"/>
    <lineage>
        <taxon>Bacteria</taxon>
        <taxon>Bacillati</taxon>
        <taxon>Bacillota</taxon>
        <taxon>Bacilli</taxon>
        <taxon>Bacillales</taxon>
        <taxon>Thermoactinomycetaceae</taxon>
        <taxon>Desmospora</taxon>
    </lineage>
</organism>
<evidence type="ECO:0000313" key="2">
    <source>
        <dbReference type="EMBL" id="MDR6226292.1"/>
    </source>
</evidence>
<keyword evidence="3" id="KW-1185">Reference proteome</keyword>
<reference evidence="2 3" key="1">
    <citation type="submission" date="2023-07" db="EMBL/GenBank/DDBJ databases">
        <title>Genomic Encyclopedia of Type Strains, Phase IV (KMG-IV): sequencing the most valuable type-strain genomes for metagenomic binning, comparative biology and taxonomic classification.</title>
        <authorList>
            <person name="Goeker M."/>
        </authorList>
    </citation>
    <scope>NUCLEOTIDE SEQUENCE [LARGE SCALE GENOMIC DNA]</scope>
    <source>
        <strain evidence="2 3">DSM 45903</strain>
    </source>
</reference>
<evidence type="ECO:0000259" key="1">
    <source>
        <dbReference type="Pfam" id="PF00381"/>
    </source>
</evidence>
<dbReference type="InterPro" id="IPR035895">
    <property type="entry name" value="HPr-like_sf"/>
</dbReference>